<reference evidence="12 13" key="1">
    <citation type="submission" date="2013-04" db="EMBL/GenBank/DDBJ databases">
        <authorList>
            <person name="Lin L."/>
            <person name="Zeng Z."/>
            <person name="Xie J."/>
            <person name="Luo L."/>
            <person name="Yang Z."/>
            <person name="Liang W."/>
            <person name="Lin H."/>
            <person name="Dong C."/>
            <person name="Sun Y."/>
        </authorList>
    </citation>
    <scope>NUCLEOTIDE SEQUENCE [LARGE SCALE GENOMIC DNA]</scope>
    <source>
        <strain evidence="12 13">CQ-W70</strain>
    </source>
</reference>
<dbReference type="InterPro" id="IPR002043">
    <property type="entry name" value="UDG_fam1"/>
</dbReference>
<keyword evidence="5 8" id="KW-0227">DNA damage</keyword>
<dbReference type="AlphaFoldDB" id="A0A059Y7Q5"/>
<evidence type="ECO:0000259" key="11">
    <source>
        <dbReference type="SMART" id="SM00986"/>
    </source>
</evidence>
<keyword evidence="8" id="KW-0963">Cytoplasm</keyword>
<comment type="subcellular location">
    <subcellularLocation>
        <location evidence="8">Cytoplasm</location>
    </subcellularLocation>
</comment>
<evidence type="ECO:0000256" key="6">
    <source>
        <dbReference type="ARBA" id="ARBA00022801"/>
    </source>
</evidence>
<dbReference type="SMART" id="SM00986">
    <property type="entry name" value="UDG"/>
    <property type="match status" value="1"/>
</dbReference>
<evidence type="ECO:0000313" key="12">
    <source>
        <dbReference type="EMBL" id="AIA33662.1"/>
    </source>
</evidence>
<dbReference type="HAMAP" id="MF_00148">
    <property type="entry name" value="UDG"/>
    <property type="match status" value="1"/>
</dbReference>
<dbReference type="GO" id="GO:0005737">
    <property type="term" value="C:cytoplasm"/>
    <property type="evidence" value="ECO:0007669"/>
    <property type="project" value="UniProtKB-SubCell"/>
</dbReference>
<evidence type="ECO:0000256" key="10">
    <source>
        <dbReference type="RuleBase" id="RU003780"/>
    </source>
</evidence>
<comment type="catalytic activity">
    <reaction evidence="1 8 10">
        <text>Hydrolyzes single-stranded DNA or mismatched double-stranded DNA and polynucleotides, releasing free uracil.</text>
        <dbReference type="EC" id="3.2.2.27"/>
    </reaction>
</comment>
<evidence type="ECO:0000256" key="5">
    <source>
        <dbReference type="ARBA" id="ARBA00022763"/>
    </source>
</evidence>
<dbReference type="PANTHER" id="PTHR11264:SF0">
    <property type="entry name" value="URACIL-DNA GLYCOSYLASE"/>
    <property type="match status" value="1"/>
</dbReference>
<dbReference type="PANTHER" id="PTHR11264">
    <property type="entry name" value="URACIL-DNA GLYCOSYLASE"/>
    <property type="match status" value="1"/>
</dbReference>
<accession>A0A059Y7Q5</accession>
<organism evidence="12 13">
    <name type="scientific">Mycoplasmopsis bovis CQ-W70</name>
    <dbReference type="NCBI Taxonomy" id="1316930"/>
    <lineage>
        <taxon>Bacteria</taxon>
        <taxon>Bacillati</taxon>
        <taxon>Mycoplasmatota</taxon>
        <taxon>Mycoplasmoidales</taxon>
        <taxon>Metamycoplasmataceae</taxon>
        <taxon>Mycoplasmopsis</taxon>
    </lineage>
</organism>
<dbReference type="EC" id="3.2.2.27" evidence="4 8"/>
<dbReference type="InterPro" id="IPR005122">
    <property type="entry name" value="Uracil-DNA_glycosylase-like"/>
</dbReference>
<keyword evidence="7 8" id="KW-0234">DNA repair</keyword>
<evidence type="ECO:0000256" key="2">
    <source>
        <dbReference type="ARBA" id="ARBA00002631"/>
    </source>
</evidence>
<dbReference type="NCBIfam" id="NF003592">
    <property type="entry name" value="PRK05254.1-5"/>
    <property type="match status" value="1"/>
</dbReference>
<dbReference type="HOGENOM" id="CLU_032162_3_2_14"/>
<dbReference type="InterPro" id="IPR036895">
    <property type="entry name" value="Uracil-DNA_glycosylase-like_sf"/>
</dbReference>
<dbReference type="RefSeq" id="WP_013954533.1">
    <property type="nucleotide sequence ID" value="NZ_CP005933.1"/>
</dbReference>
<evidence type="ECO:0000313" key="13">
    <source>
        <dbReference type="Proteomes" id="UP000027182"/>
    </source>
</evidence>
<protein>
    <recommendedName>
        <fullName evidence="4 8">Uracil-DNA glycosylase</fullName>
        <shortName evidence="8">UDG</shortName>
        <ecNumber evidence="4 8">3.2.2.27</ecNumber>
    </recommendedName>
</protein>
<dbReference type="Pfam" id="PF03167">
    <property type="entry name" value="UDG"/>
    <property type="match status" value="1"/>
</dbReference>
<evidence type="ECO:0000256" key="9">
    <source>
        <dbReference type="PROSITE-ProRule" id="PRU10072"/>
    </source>
</evidence>
<proteinExistence type="inferred from homology"/>
<feature type="active site" description="Proton acceptor" evidence="8 9">
    <location>
        <position position="61"/>
    </location>
</feature>
<dbReference type="GO" id="GO:0004844">
    <property type="term" value="F:uracil DNA N-glycosylase activity"/>
    <property type="evidence" value="ECO:0007669"/>
    <property type="project" value="UniProtKB-UniRule"/>
</dbReference>
<gene>
    <name evidence="8" type="primary">ung</name>
    <name evidence="12" type="ORF">K668_00350</name>
</gene>
<dbReference type="Proteomes" id="UP000027182">
    <property type="component" value="Chromosome"/>
</dbReference>
<dbReference type="NCBIfam" id="TIGR00628">
    <property type="entry name" value="ung"/>
    <property type="match status" value="1"/>
</dbReference>
<evidence type="ECO:0000256" key="3">
    <source>
        <dbReference type="ARBA" id="ARBA00008184"/>
    </source>
</evidence>
<dbReference type="KEGG" id="mbq:K668_00350"/>
<dbReference type="PROSITE" id="PS00130">
    <property type="entry name" value="U_DNA_GLYCOSYLASE"/>
    <property type="match status" value="1"/>
</dbReference>
<feature type="domain" description="Uracil-DNA glycosylase-like" evidence="11">
    <location>
        <begin position="46"/>
        <end position="207"/>
    </location>
</feature>
<dbReference type="CDD" id="cd10027">
    <property type="entry name" value="UDG-F1-like"/>
    <property type="match status" value="1"/>
</dbReference>
<comment type="function">
    <text evidence="2 8 10">Excises uracil residues from the DNA which can arise as a result of misincorporation of dUMP residues by DNA polymerase or due to deamination of cytosine.</text>
</comment>
<dbReference type="SMART" id="SM00987">
    <property type="entry name" value="UreE_C"/>
    <property type="match status" value="1"/>
</dbReference>
<evidence type="ECO:0000256" key="7">
    <source>
        <dbReference type="ARBA" id="ARBA00023204"/>
    </source>
</evidence>
<dbReference type="PATRIC" id="fig|1316930.3.peg.73"/>
<dbReference type="GO" id="GO:0097510">
    <property type="term" value="P:base-excision repair, AP site formation via deaminated base removal"/>
    <property type="evidence" value="ECO:0007669"/>
    <property type="project" value="TreeGrafter"/>
</dbReference>
<dbReference type="InterPro" id="IPR018085">
    <property type="entry name" value="Ura-DNA_Glyclase_AS"/>
</dbReference>
<keyword evidence="6 8" id="KW-0378">Hydrolase</keyword>
<comment type="similarity">
    <text evidence="3 8 10">Belongs to the uracil-DNA glycosylase (UDG) superfamily. UNG family.</text>
</comment>
<name>A0A059Y7Q5_MYCBV</name>
<sequence length="219" mass="25346">MKNKFDEFIENESKKEYFIDLFASIENESKSNNIFPSKDKIFECLKYSNPEELKLIIIGQDPYYKKGYADGLAFSTENKHCPKSLENIITELKKDYPSALVETFSLKSWAKNHILLLNSVLTVSEDKPNSHSGFGWEIFISNLLDFILELNCNVIFGIWGKKAYSLIKDKVDDKRIIYTSHPSPLSYSKTNHSFKDSNFFKKVNAKLTNPIDFSIRKEN</sequence>
<evidence type="ECO:0000256" key="8">
    <source>
        <dbReference type="HAMAP-Rule" id="MF_00148"/>
    </source>
</evidence>
<evidence type="ECO:0000256" key="4">
    <source>
        <dbReference type="ARBA" id="ARBA00012030"/>
    </source>
</evidence>
<evidence type="ECO:0000256" key="1">
    <source>
        <dbReference type="ARBA" id="ARBA00001400"/>
    </source>
</evidence>
<dbReference type="SUPFAM" id="SSF52141">
    <property type="entry name" value="Uracil-DNA glycosylase-like"/>
    <property type="match status" value="1"/>
</dbReference>
<dbReference type="EMBL" id="CP005933">
    <property type="protein sequence ID" value="AIA33662.1"/>
    <property type="molecule type" value="Genomic_DNA"/>
</dbReference>
<dbReference type="Gene3D" id="3.40.470.10">
    <property type="entry name" value="Uracil-DNA glycosylase-like domain"/>
    <property type="match status" value="1"/>
</dbReference>